<evidence type="ECO:0000256" key="9">
    <source>
        <dbReference type="SAM" id="Phobius"/>
    </source>
</evidence>
<dbReference type="RefSeq" id="XP_033459655.1">
    <property type="nucleotide sequence ID" value="XM_033607626.1"/>
</dbReference>
<evidence type="ECO:0000259" key="11">
    <source>
        <dbReference type="PROSITE" id="PS50866"/>
    </source>
</evidence>
<evidence type="ECO:0000256" key="7">
    <source>
        <dbReference type="ARBA" id="ARBA00037847"/>
    </source>
</evidence>
<dbReference type="Gene3D" id="2.60.120.680">
    <property type="entry name" value="GOLD domain"/>
    <property type="match status" value="1"/>
</dbReference>
<evidence type="ECO:0000256" key="10">
    <source>
        <dbReference type="SAM" id="SignalP"/>
    </source>
</evidence>
<keyword evidence="3 8" id="KW-0812">Transmembrane</keyword>
<keyword evidence="6 9" id="KW-0472">Membrane</keyword>
<dbReference type="InterPro" id="IPR015720">
    <property type="entry name" value="Emp24-like"/>
</dbReference>
<name>A0A6J3M535_9PEZI</name>
<gene>
    <name evidence="13" type="ORF">K489DRAFT_409763</name>
</gene>
<feature type="domain" description="GOLD" evidence="11">
    <location>
        <begin position="32"/>
        <end position="120"/>
    </location>
</feature>
<evidence type="ECO:0000256" key="1">
    <source>
        <dbReference type="ARBA" id="ARBA00004479"/>
    </source>
</evidence>
<reference evidence="13" key="1">
    <citation type="submission" date="2020-01" db="EMBL/GenBank/DDBJ databases">
        <authorList>
            <consortium name="DOE Joint Genome Institute"/>
            <person name="Haridas S."/>
            <person name="Albert R."/>
            <person name="Binder M."/>
            <person name="Bloem J."/>
            <person name="Labutti K."/>
            <person name="Salamov A."/>
            <person name="Andreopoulos B."/>
            <person name="Baker S.E."/>
            <person name="Barry K."/>
            <person name="Bills G."/>
            <person name="Bluhm B.H."/>
            <person name="Cannon C."/>
            <person name="Castanera R."/>
            <person name="Culley D.E."/>
            <person name="Daum C."/>
            <person name="Ezra D."/>
            <person name="Gonzalez J.B."/>
            <person name="Henrissat B."/>
            <person name="Kuo A."/>
            <person name="Liang C."/>
            <person name="Lipzen A."/>
            <person name="Lutzoni F."/>
            <person name="Magnuson J."/>
            <person name="Mondo S."/>
            <person name="Nolan M."/>
            <person name="Ohm R."/>
            <person name="Pangilinan J."/>
            <person name="Park H.-J."/>
            <person name="Ramirez L."/>
            <person name="Alfaro M."/>
            <person name="Sun H."/>
            <person name="Tritt A."/>
            <person name="Yoshinaga Y."/>
            <person name="Zwiers L.-H."/>
            <person name="Turgeon B.G."/>
            <person name="Goodwin S.B."/>
            <person name="Spatafora J.W."/>
            <person name="Crous P.W."/>
            <person name="Grigoriev I.V."/>
        </authorList>
    </citation>
    <scope>NUCLEOTIDE SEQUENCE</scope>
    <source>
        <strain evidence="13">CBS 342.82</strain>
    </source>
</reference>
<dbReference type="Proteomes" id="UP000504637">
    <property type="component" value="Unplaced"/>
</dbReference>
<dbReference type="InterPro" id="IPR036598">
    <property type="entry name" value="GOLD_dom_sf"/>
</dbReference>
<dbReference type="PROSITE" id="PS50866">
    <property type="entry name" value="GOLD"/>
    <property type="match status" value="1"/>
</dbReference>
<evidence type="ECO:0000256" key="6">
    <source>
        <dbReference type="ARBA" id="ARBA00023136"/>
    </source>
</evidence>
<comment type="similarity">
    <text evidence="2 8">Belongs to the EMP24/GP25L family.</text>
</comment>
<evidence type="ECO:0000256" key="5">
    <source>
        <dbReference type="ARBA" id="ARBA00022989"/>
    </source>
</evidence>
<dbReference type="GO" id="GO:0016020">
    <property type="term" value="C:membrane"/>
    <property type="evidence" value="ECO:0007669"/>
    <property type="project" value="UniProtKB-SubCell"/>
</dbReference>
<feature type="transmembrane region" description="Helical" evidence="9">
    <location>
        <begin position="189"/>
        <end position="207"/>
    </location>
</feature>
<dbReference type="Pfam" id="PF01105">
    <property type="entry name" value="EMP24_GP25L"/>
    <property type="match status" value="1"/>
</dbReference>
<evidence type="ECO:0000256" key="3">
    <source>
        <dbReference type="ARBA" id="ARBA00022692"/>
    </source>
</evidence>
<keyword evidence="12" id="KW-1185">Reference proteome</keyword>
<dbReference type="OrthoDB" id="1929172at2759"/>
<feature type="signal peptide" evidence="10">
    <location>
        <begin position="1"/>
        <end position="22"/>
    </location>
</feature>
<sequence>MHALTTAVALIGCLASFTTATALTFKLPANEKECFYAHVDRAERKLAFYFAVQSGGDFDIDYTVFGPGKAPGQELTLFSGEKERQGDFVFTANQVGEYRFCFDNTISTFSEKLIDFEISIEHEERASLPQKGGASAEQLSSVDESIMRISGHVSVLTRQQKYFRTRENRNFSTVKSTENRIFKLSLMESGMMVAMAGLQVLVVRWFFTGGRKGYV</sequence>
<reference evidence="13" key="2">
    <citation type="submission" date="2020-04" db="EMBL/GenBank/DDBJ databases">
        <authorList>
            <consortium name="NCBI Genome Project"/>
        </authorList>
    </citation>
    <scope>NUCLEOTIDE SEQUENCE</scope>
    <source>
        <strain evidence="13">CBS 342.82</strain>
    </source>
</reference>
<accession>A0A6J3M535</accession>
<proteinExistence type="inferred from homology"/>
<evidence type="ECO:0000256" key="2">
    <source>
        <dbReference type="ARBA" id="ARBA00007104"/>
    </source>
</evidence>
<organism evidence="13">
    <name type="scientific">Dissoconium aciculare CBS 342.82</name>
    <dbReference type="NCBI Taxonomy" id="1314786"/>
    <lineage>
        <taxon>Eukaryota</taxon>
        <taxon>Fungi</taxon>
        <taxon>Dikarya</taxon>
        <taxon>Ascomycota</taxon>
        <taxon>Pezizomycotina</taxon>
        <taxon>Dothideomycetes</taxon>
        <taxon>Dothideomycetidae</taxon>
        <taxon>Mycosphaerellales</taxon>
        <taxon>Dissoconiaceae</taxon>
        <taxon>Dissoconium</taxon>
    </lineage>
</organism>
<keyword evidence="13" id="KW-0675">Receptor</keyword>
<dbReference type="AlphaFoldDB" id="A0A6J3M535"/>
<evidence type="ECO:0000256" key="4">
    <source>
        <dbReference type="ARBA" id="ARBA00022729"/>
    </source>
</evidence>
<evidence type="ECO:0000313" key="13">
    <source>
        <dbReference type="RefSeq" id="XP_033459655.1"/>
    </source>
</evidence>
<dbReference type="SUPFAM" id="SSF101576">
    <property type="entry name" value="Supernatant protein factor (SPF), C-terminal domain"/>
    <property type="match status" value="1"/>
</dbReference>
<feature type="chain" id="PRO_5026716928" evidence="10">
    <location>
        <begin position="23"/>
        <end position="215"/>
    </location>
</feature>
<dbReference type="GO" id="GO:0012505">
    <property type="term" value="C:endomembrane system"/>
    <property type="evidence" value="ECO:0007669"/>
    <property type="project" value="UniProtKB-SubCell"/>
</dbReference>
<comment type="subcellular location">
    <subcellularLocation>
        <location evidence="7">Endomembrane system</location>
        <topology evidence="7">Single-pass membrane protein</topology>
    </subcellularLocation>
    <subcellularLocation>
        <location evidence="1 8">Membrane</location>
        <topology evidence="1 8">Single-pass type I membrane protein</topology>
    </subcellularLocation>
</comment>
<dbReference type="PANTHER" id="PTHR22811">
    <property type="entry name" value="TRANSMEMBRANE EMP24 DOMAIN-CONTAINING PROTEIN"/>
    <property type="match status" value="1"/>
</dbReference>
<evidence type="ECO:0000313" key="12">
    <source>
        <dbReference type="Proteomes" id="UP000504637"/>
    </source>
</evidence>
<reference evidence="13" key="3">
    <citation type="submission" date="2025-08" db="UniProtKB">
        <authorList>
            <consortium name="RefSeq"/>
        </authorList>
    </citation>
    <scope>IDENTIFICATION</scope>
    <source>
        <strain evidence="13">CBS 342.82</strain>
    </source>
</reference>
<dbReference type="GeneID" id="54365425"/>
<evidence type="ECO:0000256" key="8">
    <source>
        <dbReference type="RuleBase" id="RU003827"/>
    </source>
</evidence>
<keyword evidence="4 10" id="KW-0732">Signal</keyword>
<protein>
    <submittedName>
        <fullName evidence="13">Endosomal cargo receptor</fullName>
    </submittedName>
</protein>
<keyword evidence="5 9" id="KW-1133">Transmembrane helix</keyword>
<dbReference type="SMART" id="SM01190">
    <property type="entry name" value="EMP24_GP25L"/>
    <property type="match status" value="1"/>
</dbReference>
<dbReference type="InterPro" id="IPR009038">
    <property type="entry name" value="GOLD_dom"/>
</dbReference>